<accession>A0ACC1D969</accession>
<comment type="caution">
    <text evidence="1">The sequence shown here is derived from an EMBL/GenBank/DDBJ whole genome shotgun (WGS) entry which is preliminary data.</text>
</comment>
<organism evidence="1 2">
    <name type="scientific">Dendrolimus kikuchii</name>
    <dbReference type="NCBI Taxonomy" id="765133"/>
    <lineage>
        <taxon>Eukaryota</taxon>
        <taxon>Metazoa</taxon>
        <taxon>Ecdysozoa</taxon>
        <taxon>Arthropoda</taxon>
        <taxon>Hexapoda</taxon>
        <taxon>Insecta</taxon>
        <taxon>Pterygota</taxon>
        <taxon>Neoptera</taxon>
        <taxon>Endopterygota</taxon>
        <taxon>Lepidoptera</taxon>
        <taxon>Glossata</taxon>
        <taxon>Ditrysia</taxon>
        <taxon>Bombycoidea</taxon>
        <taxon>Lasiocampidae</taxon>
        <taxon>Dendrolimus</taxon>
    </lineage>
</organism>
<reference evidence="1 2" key="1">
    <citation type="journal article" date="2021" name="Front. Genet.">
        <title>Chromosome-Level Genome Assembly Reveals Significant Gene Expansion in the Toll and IMD Signaling Pathways of Dendrolimus kikuchii.</title>
        <authorList>
            <person name="Zhou J."/>
            <person name="Wu P."/>
            <person name="Xiong Z."/>
            <person name="Liu N."/>
            <person name="Zhao N."/>
            <person name="Ji M."/>
            <person name="Qiu Y."/>
            <person name="Yang B."/>
        </authorList>
    </citation>
    <scope>NUCLEOTIDE SEQUENCE [LARGE SCALE GENOMIC DNA]</scope>
    <source>
        <strain evidence="1">Ann1</strain>
    </source>
</reference>
<keyword evidence="2" id="KW-1185">Reference proteome</keyword>
<proteinExistence type="predicted"/>
<dbReference type="EMBL" id="CM034392">
    <property type="protein sequence ID" value="KAJ0180309.1"/>
    <property type="molecule type" value="Genomic_DNA"/>
</dbReference>
<name>A0ACC1D969_9NEOP</name>
<gene>
    <name evidence="1" type="ORF">K1T71_003713</name>
</gene>
<evidence type="ECO:0000313" key="1">
    <source>
        <dbReference type="EMBL" id="KAJ0180309.1"/>
    </source>
</evidence>
<protein>
    <submittedName>
        <fullName evidence="1">Uncharacterized protein</fullName>
    </submittedName>
</protein>
<sequence length="236" mass="25685">MGCGTSFVKYVIFFFNLLVALLGLAILGIGIAFLLNFSFIKDEVKNHLTVGPWIFIIVGAIMFIIAFFGCCGAIRESHCMVVTYAIFLLVIIIIQVALAVLLFVYGDNIKQSIVSGINGLYEKRTRADVDKSFITLIENIEIQFQCCGGKGPSDYGFTLPDSCCSRDPSLIGIAFGNKCTSDNANDGCSKVIGDKYEKWNKPIAGIAIGVACVEVVGALFALCLANSIRNMDRRYV</sequence>
<dbReference type="Proteomes" id="UP000824533">
    <property type="component" value="Linkage Group LG06"/>
</dbReference>
<evidence type="ECO:0000313" key="2">
    <source>
        <dbReference type="Proteomes" id="UP000824533"/>
    </source>
</evidence>